<dbReference type="Proteomes" id="UP001487740">
    <property type="component" value="Unassembled WGS sequence"/>
</dbReference>
<feature type="region of interest" description="Disordered" evidence="1">
    <location>
        <begin position="153"/>
        <end position="176"/>
    </location>
</feature>
<evidence type="ECO:0000256" key="1">
    <source>
        <dbReference type="SAM" id="MobiDB-lite"/>
    </source>
</evidence>
<evidence type="ECO:0000313" key="2">
    <source>
        <dbReference type="EMBL" id="KAK8403328.1"/>
    </source>
</evidence>
<keyword evidence="3" id="KW-1185">Reference proteome</keyword>
<name>A0AAW0UVV8_SCYPA</name>
<proteinExistence type="predicted"/>
<organism evidence="2 3">
    <name type="scientific">Scylla paramamosain</name>
    <name type="common">Mud crab</name>
    <dbReference type="NCBI Taxonomy" id="85552"/>
    <lineage>
        <taxon>Eukaryota</taxon>
        <taxon>Metazoa</taxon>
        <taxon>Ecdysozoa</taxon>
        <taxon>Arthropoda</taxon>
        <taxon>Crustacea</taxon>
        <taxon>Multicrustacea</taxon>
        <taxon>Malacostraca</taxon>
        <taxon>Eumalacostraca</taxon>
        <taxon>Eucarida</taxon>
        <taxon>Decapoda</taxon>
        <taxon>Pleocyemata</taxon>
        <taxon>Brachyura</taxon>
        <taxon>Eubrachyura</taxon>
        <taxon>Portunoidea</taxon>
        <taxon>Portunidae</taxon>
        <taxon>Portuninae</taxon>
        <taxon>Scylla</taxon>
    </lineage>
</organism>
<comment type="caution">
    <text evidence="2">The sequence shown here is derived from an EMBL/GenBank/DDBJ whole genome shotgun (WGS) entry which is preliminary data.</text>
</comment>
<dbReference type="EMBL" id="JARAKH010000006">
    <property type="protein sequence ID" value="KAK8403328.1"/>
    <property type="molecule type" value="Genomic_DNA"/>
</dbReference>
<accession>A0AAW0UVV8</accession>
<gene>
    <name evidence="2" type="ORF">O3P69_000448</name>
</gene>
<sequence>MLAGLHYHHHHHHHHHILLFLNSDVRKSRETKHRGQDVRAHSTHSLCRVASEEQAMYIVLRRGLKCVRQNIQRYVGLIQYCVEVRQECALKDEGKLGVFVRVLWQHLSCSSALRQQQGGQEFRDAIPETGDVALCCAVFVLVAKRPRYLPHAQTRRDHDGLSKSQINVSGGELGRH</sequence>
<evidence type="ECO:0000313" key="3">
    <source>
        <dbReference type="Proteomes" id="UP001487740"/>
    </source>
</evidence>
<dbReference type="AlphaFoldDB" id="A0AAW0UVV8"/>
<reference evidence="2 3" key="1">
    <citation type="submission" date="2023-03" db="EMBL/GenBank/DDBJ databases">
        <title>High-quality genome of Scylla paramamosain provides insights in environmental adaptation.</title>
        <authorList>
            <person name="Zhang L."/>
        </authorList>
    </citation>
    <scope>NUCLEOTIDE SEQUENCE [LARGE SCALE GENOMIC DNA]</scope>
    <source>
        <strain evidence="2">LZ_2023a</strain>
        <tissue evidence="2">Muscle</tissue>
    </source>
</reference>
<protein>
    <submittedName>
        <fullName evidence="2">Uncharacterized protein</fullName>
    </submittedName>
</protein>